<sequence length="83" mass="9302">MSGLVDSISISLNAPSADEYLKITNPEFGIESFQSLLNFAQASKKVIGDVYFSVVDILTEEQILRCKEISERMNIPLKIRHKA</sequence>
<dbReference type="Proteomes" id="UP000019681">
    <property type="component" value="Unassembled WGS sequence"/>
</dbReference>
<protein>
    <submittedName>
        <fullName evidence="1">Uncharacterized protein</fullName>
    </submittedName>
</protein>
<comment type="caution">
    <text evidence="1">The sequence shown here is derived from an EMBL/GenBank/DDBJ whole genome shotgun (WGS) entry which is preliminary data.</text>
</comment>
<evidence type="ECO:0000313" key="1">
    <source>
        <dbReference type="EMBL" id="EYE87481.1"/>
    </source>
</evidence>
<keyword evidence="2" id="KW-1185">Reference proteome</keyword>
<evidence type="ECO:0000313" key="2">
    <source>
        <dbReference type="Proteomes" id="UP000019681"/>
    </source>
</evidence>
<proteinExistence type="predicted"/>
<gene>
    <name evidence="1" type="ORF">Q428_13125</name>
</gene>
<accession>A0A017RSB5</accession>
<reference evidence="1 2" key="1">
    <citation type="journal article" date="2014" name="Genome Announc.">
        <title>Draft Genome Sequence of Fervidicella metallireducens Strain AeBT, an Iron-Reducing Thermoanaerobe from the Great Artesian Basin.</title>
        <authorList>
            <person name="Patel B.K."/>
        </authorList>
    </citation>
    <scope>NUCLEOTIDE SEQUENCE [LARGE SCALE GENOMIC DNA]</scope>
    <source>
        <strain evidence="1 2">AeB</strain>
    </source>
</reference>
<dbReference type="EMBL" id="AZQP01000054">
    <property type="protein sequence ID" value="EYE87481.1"/>
    <property type="molecule type" value="Genomic_DNA"/>
</dbReference>
<dbReference type="AlphaFoldDB" id="A0A017RSB5"/>
<organism evidence="1 2">
    <name type="scientific">Fervidicella metallireducens AeB</name>
    <dbReference type="NCBI Taxonomy" id="1403537"/>
    <lineage>
        <taxon>Bacteria</taxon>
        <taxon>Bacillati</taxon>
        <taxon>Bacillota</taxon>
        <taxon>Clostridia</taxon>
        <taxon>Eubacteriales</taxon>
        <taxon>Clostridiaceae</taxon>
        <taxon>Fervidicella</taxon>
    </lineage>
</organism>
<dbReference type="STRING" id="1403537.Q428_13125"/>
<name>A0A017RSB5_9CLOT</name>